<feature type="transmembrane region" description="Helical" evidence="7">
    <location>
        <begin position="277"/>
        <end position="300"/>
    </location>
</feature>
<reference evidence="10 11" key="1">
    <citation type="submission" date="2022-06" db="EMBL/GenBank/DDBJ databases">
        <title>Mycolicibacterium sp. CAU 1645 isolated from seawater.</title>
        <authorList>
            <person name="Kim W."/>
        </authorList>
    </citation>
    <scope>NUCLEOTIDE SEQUENCE [LARGE SCALE GENOMIC DNA]</scope>
    <source>
        <strain evidence="10 11">CAU 1645</strain>
    </source>
</reference>
<feature type="region of interest" description="Disordered" evidence="8">
    <location>
        <begin position="1"/>
        <end position="20"/>
    </location>
</feature>
<dbReference type="RefSeq" id="WP_255064624.1">
    <property type="nucleotide sequence ID" value="NZ_JANDBD010000017.1"/>
</dbReference>
<dbReference type="PROSITE" id="PS50928">
    <property type="entry name" value="ABC_TM1"/>
    <property type="match status" value="1"/>
</dbReference>
<protein>
    <submittedName>
        <fullName evidence="10">Sugar ABC transporter permease</fullName>
    </submittedName>
</protein>
<evidence type="ECO:0000256" key="8">
    <source>
        <dbReference type="SAM" id="MobiDB-lite"/>
    </source>
</evidence>
<dbReference type="InterPro" id="IPR035906">
    <property type="entry name" value="MetI-like_sf"/>
</dbReference>
<keyword evidence="3" id="KW-1003">Cell membrane</keyword>
<keyword evidence="6 7" id="KW-0472">Membrane</keyword>
<proteinExistence type="inferred from homology"/>
<accession>A0ABT1MBN5</accession>
<evidence type="ECO:0000313" key="11">
    <source>
        <dbReference type="Proteomes" id="UP001651690"/>
    </source>
</evidence>
<feature type="transmembrane region" description="Helical" evidence="7">
    <location>
        <begin position="126"/>
        <end position="147"/>
    </location>
</feature>
<evidence type="ECO:0000313" key="10">
    <source>
        <dbReference type="EMBL" id="MCP9276561.1"/>
    </source>
</evidence>
<dbReference type="EMBL" id="JANDBD010000017">
    <property type="protein sequence ID" value="MCP9276561.1"/>
    <property type="molecule type" value="Genomic_DNA"/>
</dbReference>
<evidence type="ECO:0000256" key="7">
    <source>
        <dbReference type="RuleBase" id="RU363032"/>
    </source>
</evidence>
<dbReference type="InterPro" id="IPR000515">
    <property type="entry name" value="MetI-like"/>
</dbReference>
<dbReference type="PANTHER" id="PTHR30193:SF41">
    <property type="entry name" value="DIACETYLCHITOBIOSE UPTAKE SYSTEM PERMEASE PROTEIN NGCF"/>
    <property type="match status" value="1"/>
</dbReference>
<evidence type="ECO:0000256" key="5">
    <source>
        <dbReference type="ARBA" id="ARBA00022989"/>
    </source>
</evidence>
<comment type="caution">
    <text evidence="10">The sequence shown here is derived from an EMBL/GenBank/DDBJ whole genome shotgun (WGS) entry which is preliminary data.</text>
</comment>
<gene>
    <name evidence="10" type="ORF">NM203_30685</name>
</gene>
<keyword evidence="11" id="KW-1185">Reference proteome</keyword>
<keyword evidence="5 7" id="KW-1133">Transmembrane helix</keyword>
<sequence length="310" mass="32939">MSLPIIASEPRSNTNPTVPLSRRGNRHTRAALVLIAPAVVLTLLVEYVPTALSLFASFFQIPLSGDEWTFVGLGNFQAIVVDSDVQQAVWNTFLYCAITILPSLVLGLGGALLINSLSRGRGWVSAVLFLPLTANLVAMAVVFEWIFALNGGFANAALGLVGVSPVNFLGDATTALPTVASVGVWRSASFCMVLFLAGLTTIPAAIHEAAAMDGVRGWAKLRDVTLPMLRTTTVVAVVLTTVQTVQTFETVQVMTDGGPLGETESVLSLTWRIGFGYFQLGAASALSFLLLLFLLALGLYRRRAILRGAS</sequence>
<dbReference type="Gene3D" id="1.10.3720.10">
    <property type="entry name" value="MetI-like"/>
    <property type="match status" value="1"/>
</dbReference>
<dbReference type="PANTHER" id="PTHR30193">
    <property type="entry name" value="ABC TRANSPORTER PERMEASE PROTEIN"/>
    <property type="match status" value="1"/>
</dbReference>
<feature type="domain" description="ABC transmembrane type-1" evidence="9">
    <location>
        <begin position="89"/>
        <end position="301"/>
    </location>
</feature>
<name>A0ABT1MBN5_9MYCO</name>
<evidence type="ECO:0000256" key="2">
    <source>
        <dbReference type="ARBA" id="ARBA00022448"/>
    </source>
</evidence>
<feature type="transmembrane region" description="Helical" evidence="7">
    <location>
        <begin position="92"/>
        <end position="114"/>
    </location>
</feature>
<feature type="transmembrane region" description="Helical" evidence="7">
    <location>
        <begin position="184"/>
        <end position="206"/>
    </location>
</feature>
<dbReference type="SUPFAM" id="SSF161098">
    <property type="entry name" value="MetI-like"/>
    <property type="match status" value="1"/>
</dbReference>
<keyword evidence="2 7" id="KW-0813">Transport</keyword>
<evidence type="ECO:0000256" key="3">
    <source>
        <dbReference type="ARBA" id="ARBA00022475"/>
    </source>
</evidence>
<dbReference type="InterPro" id="IPR051393">
    <property type="entry name" value="ABC_transporter_permease"/>
</dbReference>
<dbReference type="Pfam" id="PF00528">
    <property type="entry name" value="BPD_transp_1"/>
    <property type="match status" value="1"/>
</dbReference>
<keyword evidence="4 7" id="KW-0812">Transmembrane</keyword>
<evidence type="ECO:0000256" key="1">
    <source>
        <dbReference type="ARBA" id="ARBA00004651"/>
    </source>
</evidence>
<evidence type="ECO:0000256" key="4">
    <source>
        <dbReference type="ARBA" id="ARBA00022692"/>
    </source>
</evidence>
<evidence type="ECO:0000259" key="9">
    <source>
        <dbReference type="PROSITE" id="PS50928"/>
    </source>
</evidence>
<comment type="similarity">
    <text evidence="7">Belongs to the binding-protein-dependent transport system permease family.</text>
</comment>
<comment type="subcellular location">
    <subcellularLocation>
        <location evidence="1 7">Cell membrane</location>
        <topology evidence="1 7">Multi-pass membrane protein</topology>
    </subcellularLocation>
</comment>
<dbReference type="Proteomes" id="UP001651690">
    <property type="component" value="Unassembled WGS sequence"/>
</dbReference>
<feature type="transmembrane region" description="Helical" evidence="7">
    <location>
        <begin position="31"/>
        <end position="59"/>
    </location>
</feature>
<organism evidence="10 11">
    <name type="scientific">Mycolicibacterium arenosum</name>
    <dbReference type="NCBI Taxonomy" id="2952157"/>
    <lineage>
        <taxon>Bacteria</taxon>
        <taxon>Bacillati</taxon>
        <taxon>Actinomycetota</taxon>
        <taxon>Actinomycetes</taxon>
        <taxon>Mycobacteriales</taxon>
        <taxon>Mycobacteriaceae</taxon>
        <taxon>Mycolicibacterium</taxon>
    </lineage>
</organism>
<evidence type="ECO:0000256" key="6">
    <source>
        <dbReference type="ARBA" id="ARBA00023136"/>
    </source>
</evidence>